<dbReference type="STRING" id="37653.A0A0L8FII4"/>
<dbReference type="AlphaFoldDB" id="A0A0L8FII4"/>
<dbReference type="SUPFAM" id="SSF56219">
    <property type="entry name" value="DNase I-like"/>
    <property type="match status" value="1"/>
</dbReference>
<dbReference type="OrthoDB" id="6144240at2759"/>
<feature type="domain" description="Endonuclease/exonuclease/phosphatase" evidence="1">
    <location>
        <begin position="82"/>
        <end position="213"/>
    </location>
</feature>
<gene>
    <name evidence="2" type="ORF">OCBIM_22019921mg</name>
</gene>
<evidence type="ECO:0000313" key="2">
    <source>
        <dbReference type="EMBL" id="KOF63206.1"/>
    </source>
</evidence>
<organism evidence="2">
    <name type="scientific">Octopus bimaculoides</name>
    <name type="common">California two-spotted octopus</name>
    <dbReference type="NCBI Taxonomy" id="37653"/>
    <lineage>
        <taxon>Eukaryota</taxon>
        <taxon>Metazoa</taxon>
        <taxon>Spiralia</taxon>
        <taxon>Lophotrochozoa</taxon>
        <taxon>Mollusca</taxon>
        <taxon>Cephalopoda</taxon>
        <taxon>Coleoidea</taxon>
        <taxon>Octopodiformes</taxon>
        <taxon>Octopoda</taxon>
        <taxon>Incirrata</taxon>
        <taxon>Octopodidae</taxon>
        <taxon>Octopus</taxon>
    </lineage>
</organism>
<accession>A0A0L8FII4</accession>
<protein>
    <recommendedName>
        <fullName evidence="1">Endonuclease/exonuclease/phosphatase domain-containing protein</fullName>
    </recommendedName>
</protein>
<evidence type="ECO:0000259" key="1">
    <source>
        <dbReference type="Pfam" id="PF14529"/>
    </source>
</evidence>
<dbReference type="InterPro" id="IPR036691">
    <property type="entry name" value="Endo/exonu/phosph_ase_sf"/>
</dbReference>
<proteinExistence type="predicted"/>
<dbReference type="InterPro" id="IPR005135">
    <property type="entry name" value="Endo/exonuclease/phosphatase"/>
</dbReference>
<dbReference type="Gene3D" id="3.60.10.10">
    <property type="entry name" value="Endonuclease/exonuclease/phosphatase"/>
    <property type="match status" value="1"/>
</dbReference>
<name>A0A0L8FII4_OCTBM</name>
<dbReference type="EMBL" id="KQ431376">
    <property type="protein sequence ID" value="KOF63206.1"/>
    <property type="molecule type" value="Genomic_DNA"/>
</dbReference>
<dbReference type="GO" id="GO:0003824">
    <property type="term" value="F:catalytic activity"/>
    <property type="evidence" value="ECO:0007669"/>
    <property type="project" value="InterPro"/>
</dbReference>
<dbReference type="CDD" id="cd09076">
    <property type="entry name" value="L1-EN"/>
    <property type="match status" value="1"/>
</dbReference>
<dbReference type="Pfam" id="PF14529">
    <property type="entry name" value="Exo_endo_phos_2"/>
    <property type="match status" value="1"/>
</dbReference>
<sequence length="345" mass="39416">MFNIEIAALSKVRFADECSLKERGAGYTLIWSGKPSYGRRMAGVGLMVRNSITSKLETLPTCHSDHIISICLPLKSKQHLMLFSVYAPTLLADPADKDCFYSDLRRLLSNTPANDKVLILGDFNARAGRDSEAWKGLFGRHRCLLLEFCTEHQLAITNKTYQQKDCLKTTSRHPRSKHWHLLDYVLVRQWDLKDVLHTRVMPSAECHTDHRLVCCKPKLQLKPKPKKKGNTVKKLSIGSLCQEEMKVKFQAELQKKLDESPRTDDTTTDILWENLKSAILKTSEEVLGHTKNDNKDWFDDNDKEIQELLARKRAANQANLAQPTCPVKKATFRRANRCINIMLGN</sequence>
<reference evidence="2" key="1">
    <citation type="submission" date="2015-07" db="EMBL/GenBank/DDBJ databases">
        <title>MeaNS - Measles Nucleotide Surveillance Program.</title>
        <authorList>
            <person name="Tran T."/>
            <person name="Druce J."/>
        </authorList>
    </citation>
    <scope>NUCLEOTIDE SEQUENCE</scope>
    <source>
        <strain evidence="2">UCB-OBI-ISO-001</strain>
        <tissue evidence="2">Gonad</tissue>
    </source>
</reference>